<keyword evidence="9" id="KW-1185">Reference proteome</keyword>
<dbReference type="SUPFAM" id="SSF55608">
    <property type="entry name" value="Homing endonucleases"/>
    <property type="match status" value="1"/>
</dbReference>
<dbReference type="Proteomes" id="UP000269544">
    <property type="component" value="Chromosome"/>
</dbReference>
<dbReference type="GO" id="GO:0003677">
    <property type="term" value="F:DNA binding"/>
    <property type="evidence" value="ECO:0007669"/>
    <property type="project" value="UniProtKB-UniRule"/>
</dbReference>
<dbReference type="EMBL" id="LR134523">
    <property type="protein sequence ID" value="VEJ36186.1"/>
    <property type="molecule type" value="Genomic_DNA"/>
</dbReference>
<feature type="domain" description="Sporulation transcription regulator WhiA N-terminal" evidence="6">
    <location>
        <begin position="23"/>
        <end position="103"/>
    </location>
</feature>
<evidence type="ECO:0000256" key="3">
    <source>
        <dbReference type="ARBA" id="ARBA00023306"/>
    </source>
</evidence>
<evidence type="ECO:0000256" key="4">
    <source>
        <dbReference type="HAMAP-Rule" id="MF_01420"/>
    </source>
</evidence>
<dbReference type="InterPro" id="IPR039518">
    <property type="entry name" value="WhiA_LAGLIDADG_dom"/>
</dbReference>
<dbReference type="Pfam" id="PF02650">
    <property type="entry name" value="HTH_WhiA"/>
    <property type="match status" value="1"/>
</dbReference>
<dbReference type="OrthoDB" id="401278at2"/>
<keyword evidence="1 4" id="KW-0132">Cell division</keyword>
<dbReference type="NCBIfam" id="TIGR00647">
    <property type="entry name" value="DNA_bind_WhiA"/>
    <property type="match status" value="1"/>
</dbReference>
<dbReference type="Pfam" id="PF14527">
    <property type="entry name" value="LAGLIDADG_WhiA"/>
    <property type="match status" value="1"/>
</dbReference>
<sequence length="319" mass="36254">MSFSKDVKNELARVPMHDMEIVEAELAAYIRTCGVISLTKDLNIGLSFVTENAPVARRIVSVLKRVTDSGVEVMQSKNLQLKRNKHYKIRVEDLDSVQALLMDSDFLRQDNVFQMNYTLDAKFLRSADAIRAYIRGCFLGAGSITAPTKRYHLEFITHDRTHGADLCKWLNRVQLGAKGIYRKDDYIVYIKEAEKISDLLAFMGASRSVLEFESARVVKDVRNSVNRLVNCETANLTKTVDASARQVEDIELIERIYGMDRLKEDVRRVAELRLSHPQASLKELGAMMQPAMSRSGVNHRFKKIRALAEKLRGVSSERV</sequence>
<dbReference type="GO" id="GO:0043937">
    <property type="term" value="P:regulation of sporulation"/>
    <property type="evidence" value="ECO:0007669"/>
    <property type="project" value="InterPro"/>
</dbReference>
<evidence type="ECO:0000256" key="2">
    <source>
        <dbReference type="ARBA" id="ARBA00023125"/>
    </source>
</evidence>
<evidence type="ECO:0000259" key="6">
    <source>
        <dbReference type="Pfam" id="PF10298"/>
    </source>
</evidence>
<evidence type="ECO:0000313" key="8">
    <source>
        <dbReference type="EMBL" id="VEJ36186.1"/>
    </source>
</evidence>
<dbReference type="PANTHER" id="PTHR37307:SF1">
    <property type="entry name" value="CELL DIVISION PROTEIN WHIA-RELATED"/>
    <property type="match status" value="1"/>
</dbReference>
<organism evidence="8 9">
    <name type="scientific">Aedoeadaptatus ivorii</name>
    <dbReference type="NCBI Taxonomy" id="54006"/>
    <lineage>
        <taxon>Bacteria</taxon>
        <taxon>Bacillati</taxon>
        <taxon>Bacillota</taxon>
        <taxon>Tissierellia</taxon>
        <taxon>Tissierellales</taxon>
        <taxon>Peptoniphilaceae</taxon>
        <taxon>Aedoeadaptatus</taxon>
    </lineage>
</organism>
<proteinExistence type="inferred from homology"/>
<dbReference type="InterPro" id="IPR018478">
    <property type="entry name" value="Sporu_reg_WhiA_N_dom"/>
</dbReference>
<evidence type="ECO:0000259" key="7">
    <source>
        <dbReference type="Pfam" id="PF14527"/>
    </source>
</evidence>
<dbReference type="InterPro" id="IPR003802">
    <property type="entry name" value="Sporulation_regulator_WhiA"/>
</dbReference>
<comment type="similarity">
    <text evidence="4">Belongs to the WhiA family.</text>
</comment>
<dbReference type="HAMAP" id="MF_01420">
    <property type="entry name" value="HTH_type_WhiA"/>
    <property type="match status" value="1"/>
</dbReference>
<keyword evidence="2 4" id="KW-0238">DNA-binding</keyword>
<accession>A0A448V302</accession>
<dbReference type="KEGG" id="piv:NCTC13079_01389"/>
<keyword evidence="3 4" id="KW-0131">Cell cycle</keyword>
<dbReference type="RefSeq" id="WP_126466094.1">
    <property type="nucleotide sequence ID" value="NZ_LR134523.1"/>
</dbReference>
<feature type="domain" description="Sporulation regulator WhiA C-terminal" evidence="5">
    <location>
        <begin position="225"/>
        <end position="308"/>
    </location>
</feature>
<gene>
    <name evidence="4 8" type="primary">whiA</name>
    <name evidence="8" type="ORF">NCTC13079_01389</name>
</gene>
<dbReference type="InterPro" id="IPR027434">
    <property type="entry name" value="Homing_endonucl"/>
</dbReference>
<evidence type="ECO:0000256" key="1">
    <source>
        <dbReference type="ARBA" id="ARBA00022618"/>
    </source>
</evidence>
<feature type="domain" description="WhiA LAGLIDADG-like" evidence="7">
    <location>
        <begin position="131"/>
        <end position="222"/>
    </location>
</feature>
<evidence type="ECO:0000313" key="9">
    <source>
        <dbReference type="Proteomes" id="UP000269544"/>
    </source>
</evidence>
<reference evidence="8 9" key="1">
    <citation type="submission" date="2018-12" db="EMBL/GenBank/DDBJ databases">
        <authorList>
            <consortium name="Pathogen Informatics"/>
        </authorList>
    </citation>
    <scope>NUCLEOTIDE SEQUENCE [LARGE SCALE GENOMIC DNA]</scope>
    <source>
        <strain evidence="8 9">NCTC13079</strain>
    </source>
</reference>
<dbReference type="InterPro" id="IPR023054">
    <property type="entry name" value="Sporulation_regulator_WhiA_C"/>
</dbReference>
<dbReference type="GO" id="GO:0051301">
    <property type="term" value="P:cell division"/>
    <property type="evidence" value="ECO:0007669"/>
    <property type="project" value="UniProtKB-UniRule"/>
</dbReference>
<dbReference type="Gene3D" id="3.10.28.10">
    <property type="entry name" value="Homing endonucleases"/>
    <property type="match status" value="1"/>
</dbReference>
<name>A0A448V302_9FIRM</name>
<evidence type="ECO:0000259" key="5">
    <source>
        <dbReference type="Pfam" id="PF02650"/>
    </source>
</evidence>
<dbReference type="AlphaFoldDB" id="A0A448V302"/>
<protein>
    <recommendedName>
        <fullName evidence="4">Probable cell division protein WhiA</fullName>
    </recommendedName>
</protein>
<dbReference type="Pfam" id="PF10298">
    <property type="entry name" value="WhiA_N"/>
    <property type="match status" value="1"/>
</dbReference>
<comment type="function">
    <text evidence="4">Involved in cell division and chromosome segregation.</text>
</comment>
<dbReference type="PANTHER" id="PTHR37307">
    <property type="entry name" value="CELL DIVISION PROTEIN WHIA-RELATED"/>
    <property type="match status" value="1"/>
</dbReference>